<proteinExistence type="predicted"/>
<dbReference type="AlphaFoldDB" id="A0A419V5E0"/>
<evidence type="ECO:0000313" key="8">
    <source>
        <dbReference type="Proteomes" id="UP000285120"/>
    </source>
</evidence>
<dbReference type="GO" id="GO:0009401">
    <property type="term" value="P:phosphoenolpyruvate-dependent sugar phosphotransferase system"/>
    <property type="evidence" value="ECO:0007669"/>
    <property type="project" value="InterPro"/>
</dbReference>
<dbReference type="SUPFAM" id="SSF53062">
    <property type="entry name" value="PTS system fructose IIA component-like"/>
    <property type="match status" value="1"/>
</dbReference>
<dbReference type="InterPro" id="IPR004701">
    <property type="entry name" value="PTS_EIIA_man-typ"/>
</dbReference>
<dbReference type="NCBIfam" id="TIGR02364">
    <property type="entry name" value="dha_pts"/>
    <property type="match status" value="1"/>
</dbReference>
<keyword evidence="4" id="KW-0808">Transferase</keyword>
<evidence type="ECO:0000256" key="5">
    <source>
        <dbReference type="ARBA" id="ARBA00046577"/>
    </source>
</evidence>
<evidence type="ECO:0000256" key="1">
    <source>
        <dbReference type="ARBA" id="ARBA00001113"/>
    </source>
</evidence>
<dbReference type="EMBL" id="RAPK01000008">
    <property type="protein sequence ID" value="RKD73586.1"/>
    <property type="molecule type" value="Genomic_DNA"/>
</dbReference>
<organism evidence="7 8">
    <name type="scientific">Sinobaca qinghaiensis</name>
    <dbReference type="NCBI Taxonomy" id="342944"/>
    <lineage>
        <taxon>Bacteria</taxon>
        <taxon>Bacillati</taxon>
        <taxon>Bacillota</taxon>
        <taxon>Bacilli</taxon>
        <taxon>Bacillales</taxon>
        <taxon>Sporolactobacillaceae</taxon>
        <taxon>Sinobaca</taxon>
    </lineage>
</organism>
<sequence>MAKVSTVVVSHSRQLADGVIELINQTKQEDVIVIAAGGTEDGGIGTSPDLISEALKKADNPAGTVVLFDLGSALMNTEMALDMLDELEGEVVIADAPIVEGAYVSVVEAGMGKALKEVQESVEKAKKWNKKT</sequence>
<dbReference type="Pfam" id="PF03610">
    <property type="entry name" value="EIIA-man"/>
    <property type="match status" value="1"/>
</dbReference>
<dbReference type="InterPro" id="IPR012844">
    <property type="entry name" value="DhaM_N"/>
</dbReference>
<dbReference type="OrthoDB" id="7065393at2"/>
<name>A0A419V5E0_9BACL</name>
<gene>
    <name evidence="7" type="ORF">ATL39_1888</name>
</gene>
<comment type="catalytic activity">
    <reaction evidence="1">
        <text>dihydroxyacetone + phosphoenolpyruvate = dihydroxyacetone phosphate + pyruvate</text>
        <dbReference type="Rhea" id="RHEA:18381"/>
        <dbReference type="ChEBI" id="CHEBI:15361"/>
        <dbReference type="ChEBI" id="CHEBI:16016"/>
        <dbReference type="ChEBI" id="CHEBI:57642"/>
        <dbReference type="ChEBI" id="CHEBI:58702"/>
        <dbReference type="EC" id="2.7.1.121"/>
    </reaction>
</comment>
<dbReference type="Gene3D" id="3.40.50.510">
    <property type="entry name" value="Phosphotransferase system, mannose-type IIA component"/>
    <property type="match status" value="1"/>
</dbReference>
<dbReference type="EC" id="2.7.1.121" evidence="3"/>
<evidence type="ECO:0000256" key="3">
    <source>
        <dbReference type="ARBA" id="ARBA00012095"/>
    </source>
</evidence>
<evidence type="ECO:0000256" key="4">
    <source>
        <dbReference type="ARBA" id="ARBA00022679"/>
    </source>
</evidence>
<evidence type="ECO:0000256" key="2">
    <source>
        <dbReference type="ARBA" id="ARBA00002788"/>
    </source>
</evidence>
<dbReference type="GO" id="GO:0016020">
    <property type="term" value="C:membrane"/>
    <property type="evidence" value="ECO:0007669"/>
    <property type="project" value="InterPro"/>
</dbReference>
<dbReference type="PANTHER" id="PTHR38594:SF1">
    <property type="entry name" value="PEP-DEPENDENT DIHYDROXYACETONE KINASE, PHOSPHORYL DONOR SUBUNIT DHAM"/>
    <property type="match status" value="1"/>
</dbReference>
<feature type="domain" description="PTS EIIA type-4" evidence="6">
    <location>
        <begin position="3"/>
        <end position="132"/>
    </location>
</feature>
<keyword evidence="7" id="KW-0418">Kinase</keyword>
<protein>
    <recommendedName>
        <fullName evidence="3">phosphoenolpyruvate--glycerone phosphotransferase</fullName>
        <ecNumber evidence="3">2.7.1.121</ecNumber>
    </recommendedName>
</protein>
<dbReference type="PANTHER" id="PTHR38594">
    <property type="entry name" value="PEP-DEPENDENT DIHYDROXYACETONE KINASE, PHOSPHORYL DONOR SUBUNIT DHAM"/>
    <property type="match status" value="1"/>
</dbReference>
<evidence type="ECO:0000313" key="7">
    <source>
        <dbReference type="EMBL" id="RKD73586.1"/>
    </source>
</evidence>
<comment type="subunit">
    <text evidence="5">Homodimer. The dihydroxyacetone kinase complex is composed of a homodimer of DhaM, a homodimer of DhaK and the subunit DhaL.</text>
</comment>
<dbReference type="Proteomes" id="UP000285120">
    <property type="component" value="Unassembled WGS sequence"/>
</dbReference>
<accession>A0A419V5E0</accession>
<dbReference type="InterPro" id="IPR036662">
    <property type="entry name" value="PTS_EIIA_man-typ_sf"/>
</dbReference>
<dbReference type="RefSeq" id="WP_120193073.1">
    <property type="nucleotide sequence ID" value="NZ_RAPK01000008.1"/>
</dbReference>
<reference evidence="7 8" key="1">
    <citation type="submission" date="2018-09" db="EMBL/GenBank/DDBJ databases">
        <title>Genomic Encyclopedia of Archaeal and Bacterial Type Strains, Phase II (KMG-II): from individual species to whole genera.</title>
        <authorList>
            <person name="Goeker M."/>
        </authorList>
    </citation>
    <scope>NUCLEOTIDE SEQUENCE [LARGE SCALE GENOMIC DNA]</scope>
    <source>
        <strain evidence="7 8">DSM 17008</strain>
    </source>
</reference>
<dbReference type="PROSITE" id="PS51096">
    <property type="entry name" value="PTS_EIIA_TYPE_4"/>
    <property type="match status" value="1"/>
</dbReference>
<keyword evidence="8" id="KW-1185">Reference proteome</keyword>
<dbReference type="InterPro" id="IPR039643">
    <property type="entry name" value="DhaM"/>
</dbReference>
<comment type="caution">
    <text evidence="7">The sequence shown here is derived from an EMBL/GenBank/DDBJ whole genome shotgun (WGS) entry which is preliminary data.</text>
</comment>
<dbReference type="GO" id="GO:0047324">
    <property type="term" value="F:phosphoenolpyruvate-glycerone phosphotransferase activity"/>
    <property type="evidence" value="ECO:0007669"/>
    <property type="project" value="UniProtKB-EC"/>
</dbReference>
<comment type="function">
    <text evidence="2">Component of the dihydroxyacetone kinase complex, which is responsible for the phosphoenolpyruvate (PEP)-dependent phosphorylation of dihydroxyacetone. DhaM serves as the phosphoryl donor. Is phosphorylated by phosphoenolpyruvate in an EI- and HPr-dependent reaction, and a phosphorelay system on histidine residues finally leads to phosphoryl transfer to DhaL and dihydroxyacetone.</text>
</comment>
<dbReference type="GO" id="GO:0019563">
    <property type="term" value="P:glycerol catabolic process"/>
    <property type="evidence" value="ECO:0007669"/>
    <property type="project" value="InterPro"/>
</dbReference>
<evidence type="ECO:0000259" key="6">
    <source>
        <dbReference type="PROSITE" id="PS51096"/>
    </source>
</evidence>